<dbReference type="PANTHER" id="PTHR22912:SF93">
    <property type="entry name" value="SOLUBLE PYRIDINE NUCLEOTIDE TRANSHYDROGENASE"/>
    <property type="match status" value="1"/>
</dbReference>
<dbReference type="GO" id="GO:0004148">
    <property type="term" value="F:dihydrolipoyl dehydrogenase (NADH) activity"/>
    <property type="evidence" value="ECO:0007669"/>
    <property type="project" value="TreeGrafter"/>
</dbReference>
<evidence type="ECO:0000313" key="6">
    <source>
        <dbReference type="Proteomes" id="UP000075538"/>
    </source>
</evidence>
<comment type="similarity">
    <text evidence="2">Belongs to the class-I pyridine nucleotide-disulfide oxidoreductase family.</text>
</comment>
<dbReference type="Gene3D" id="3.50.50.60">
    <property type="entry name" value="FAD/NAD(P)-binding domain"/>
    <property type="match status" value="1"/>
</dbReference>
<sequence length="107" mass="11946">MVDTYDYDMVVIGSGPSGRRAAVQAAKLGRSVLIIEKNTRVGGVCVHTGTIPSKTLRETVLNLTGWREQAFYGRAYRACKDITIADLNSRLRKTLDYEVDMLDHHFA</sequence>
<dbReference type="Proteomes" id="UP000075538">
    <property type="component" value="Unassembled WGS sequence"/>
</dbReference>
<keyword evidence="3" id="KW-0285">Flavoprotein</keyword>
<dbReference type="PATRIC" id="fig|178901.15.peg.2899"/>
<evidence type="ECO:0000256" key="3">
    <source>
        <dbReference type="ARBA" id="ARBA00022630"/>
    </source>
</evidence>
<dbReference type="GO" id="GO:0005829">
    <property type="term" value="C:cytosol"/>
    <property type="evidence" value="ECO:0007669"/>
    <property type="project" value="TreeGrafter"/>
</dbReference>
<dbReference type="SUPFAM" id="SSF51905">
    <property type="entry name" value="FAD/NAD(P)-binding domain"/>
    <property type="match status" value="1"/>
</dbReference>
<dbReference type="GO" id="GO:0050660">
    <property type="term" value="F:flavin adenine dinucleotide binding"/>
    <property type="evidence" value="ECO:0007669"/>
    <property type="project" value="TreeGrafter"/>
</dbReference>
<dbReference type="EMBL" id="LHZZ01000137">
    <property type="protein sequence ID" value="KXV79856.1"/>
    <property type="molecule type" value="Genomic_DNA"/>
</dbReference>
<comment type="caution">
    <text evidence="5">The sequence shown here is derived from an EMBL/GenBank/DDBJ whole genome shotgun (WGS) entry which is preliminary data.</text>
</comment>
<dbReference type="AlphaFoldDB" id="A0A149VI40"/>
<feature type="non-terminal residue" evidence="5">
    <location>
        <position position="107"/>
    </location>
</feature>
<organism evidence="5 6">
    <name type="scientific">Acetobacter malorum</name>
    <dbReference type="NCBI Taxonomy" id="178901"/>
    <lineage>
        <taxon>Bacteria</taxon>
        <taxon>Pseudomonadati</taxon>
        <taxon>Pseudomonadota</taxon>
        <taxon>Alphaproteobacteria</taxon>
        <taxon>Acetobacterales</taxon>
        <taxon>Acetobacteraceae</taxon>
        <taxon>Acetobacter</taxon>
    </lineage>
</organism>
<proteinExistence type="inferred from homology"/>
<keyword evidence="4" id="KW-0274">FAD</keyword>
<dbReference type="Pfam" id="PF12831">
    <property type="entry name" value="FAD_oxidored"/>
    <property type="match status" value="1"/>
</dbReference>
<dbReference type="InterPro" id="IPR036188">
    <property type="entry name" value="FAD/NAD-bd_sf"/>
</dbReference>
<comment type="cofactor">
    <cofactor evidence="1">
        <name>FAD</name>
        <dbReference type="ChEBI" id="CHEBI:57692"/>
    </cofactor>
</comment>
<evidence type="ECO:0000256" key="1">
    <source>
        <dbReference type="ARBA" id="ARBA00001974"/>
    </source>
</evidence>
<dbReference type="InterPro" id="IPR050151">
    <property type="entry name" value="Class-I_Pyr_Nuc-Dis_Oxidored"/>
</dbReference>
<evidence type="ECO:0000256" key="2">
    <source>
        <dbReference type="ARBA" id="ARBA00007532"/>
    </source>
</evidence>
<name>A0A149VI40_9PROT</name>
<dbReference type="PRINTS" id="PR00411">
    <property type="entry name" value="PNDRDTASEI"/>
</dbReference>
<dbReference type="PANTHER" id="PTHR22912">
    <property type="entry name" value="DISULFIDE OXIDOREDUCTASE"/>
    <property type="match status" value="1"/>
</dbReference>
<protein>
    <submittedName>
        <fullName evidence="5">Pyridine nucleotide-disulfide oxidoreductase</fullName>
    </submittedName>
</protein>
<dbReference type="GO" id="GO:0006103">
    <property type="term" value="P:2-oxoglutarate metabolic process"/>
    <property type="evidence" value="ECO:0007669"/>
    <property type="project" value="TreeGrafter"/>
</dbReference>
<evidence type="ECO:0000256" key="4">
    <source>
        <dbReference type="ARBA" id="ARBA00022827"/>
    </source>
</evidence>
<accession>A0A149VI40</accession>
<evidence type="ECO:0000313" key="5">
    <source>
        <dbReference type="EMBL" id="KXV79856.1"/>
    </source>
</evidence>
<gene>
    <name evidence="5" type="ORF">AD953_00830</name>
</gene>
<reference evidence="5 6" key="1">
    <citation type="submission" date="2015-06" db="EMBL/GenBank/DDBJ databases">
        <title>Improved classification and identification of acetic acid bacteria using matrix-assisted laser desorption/ionization time-of-flight mass spectrometry; Gluconobacter nephelii and Gluconobacter uchimurae are later heterotypic synonyms of Gluconobacter japonicus and Gluconobacter oxydans, respectively.</title>
        <authorList>
            <person name="Li L."/>
            <person name="Cleenwerck I."/>
            <person name="De Vuyst L."/>
            <person name="Vandamme P."/>
        </authorList>
    </citation>
    <scope>NUCLEOTIDE SEQUENCE [LARGE SCALE GENOMIC DNA]</scope>
    <source>
        <strain evidence="5 6">LMG 1604</strain>
    </source>
</reference>
<dbReference type="RefSeq" id="WP_156475059.1">
    <property type="nucleotide sequence ID" value="NZ_LHZZ01000137.1"/>
</dbReference>